<proteinExistence type="predicted"/>
<gene>
    <name evidence="3" type="ORF">PFICI_00679</name>
</gene>
<feature type="domain" description="Ubiquitin-like" evidence="2">
    <location>
        <begin position="245"/>
        <end position="323"/>
    </location>
</feature>
<name>W3XNL6_PESFW</name>
<sequence>MGCCFSRPGGPNAPYPGGAPSTSSRAINSPRLQPAAAQDGSSGSLGPAAQSERLAPHASIAETSRRRRDQRPLDQHIDKKLRWHVWTAKNRAWTRAQLDKERQDFFDTRVTGRPEVWQTVHAALRELWEADLAINTPGASGETDVSPDDSVLSVAQGILRAVEITLPTGDLANGVYDSLGQYYALPEWIVRDPVNITVEDKAEAQGEHKGELGTGDESSEEIGEEEALRRREEKGKAVVDSKTTTKIRIRISETARDIIVRVGPDERVRSIAQRALQQSGLDPSTRRVRLVYLGKTLKEDATLESQGHNKDHIINAFINNRQA</sequence>
<feature type="compositionally biased region" description="Low complexity" evidence="1">
    <location>
        <begin position="8"/>
        <end position="20"/>
    </location>
</feature>
<dbReference type="Pfam" id="PF16455">
    <property type="entry name" value="UBD"/>
    <property type="match status" value="1"/>
</dbReference>
<dbReference type="SUPFAM" id="SSF54236">
    <property type="entry name" value="Ubiquitin-like"/>
    <property type="match status" value="1"/>
</dbReference>
<dbReference type="PANTHER" id="PTHR13609">
    <property type="entry name" value="UBIQUITIN DOMAIN CONTAINING 1 PROTEIN-RELATED"/>
    <property type="match status" value="1"/>
</dbReference>
<dbReference type="GeneID" id="19265692"/>
<organism evidence="3 4">
    <name type="scientific">Pestalotiopsis fici (strain W106-1 / CGMCC3.15140)</name>
    <dbReference type="NCBI Taxonomy" id="1229662"/>
    <lineage>
        <taxon>Eukaryota</taxon>
        <taxon>Fungi</taxon>
        <taxon>Dikarya</taxon>
        <taxon>Ascomycota</taxon>
        <taxon>Pezizomycotina</taxon>
        <taxon>Sordariomycetes</taxon>
        <taxon>Xylariomycetidae</taxon>
        <taxon>Amphisphaeriales</taxon>
        <taxon>Sporocadaceae</taxon>
        <taxon>Pestalotiopsis</taxon>
    </lineage>
</organism>
<dbReference type="InterPro" id="IPR039869">
    <property type="entry name" value="UBTD1/2"/>
</dbReference>
<dbReference type="AlphaFoldDB" id="W3XNL6"/>
<dbReference type="InterPro" id="IPR032752">
    <property type="entry name" value="DC-UbP/UBTD2_N"/>
</dbReference>
<evidence type="ECO:0000259" key="2">
    <source>
        <dbReference type="PROSITE" id="PS50053"/>
    </source>
</evidence>
<reference evidence="4" key="1">
    <citation type="journal article" date="2015" name="BMC Genomics">
        <title>Genomic and transcriptomic analysis of the endophytic fungus Pestalotiopsis fici reveals its lifestyle and high potential for synthesis of natural products.</title>
        <authorList>
            <person name="Wang X."/>
            <person name="Zhang X."/>
            <person name="Liu L."/>
            <person name="Xiang M."/>
            <person name="Wang W."/>
            <person name="Sun X."/>
            <person name="Che Y."/>
            <person name="Guo L."/>
            <person name="Liu G."/>
            <person name="Guo L."/>
            <person name="Wang C."/>
            <person name="Yin W.B."/>
            <person name="Stadler M."/>
            <person name="Zhang X."/>
            <person name="Liu X."/>
        </authorList>
    </citation>
    <scope>NUCLEOTIDE SEQUENCE [LARGE SCALE GENOMIC DNA]</scope>
    <source>
        <strain evidence="4">W106-1 / CGMCC3.15140</strain>
    </source>
</reference>
<keyword evidence="4" id="KW-1185">Reference proteome</keyword>
<dbReference type="Proteomes" id="UP000030651">
    <property type="component" value="Unassembled WGS sequence"/>
</dbReference>
<dbReference type="Gene3D" id="3.10.20.90">
    <property type="entry name" value="Phosphatidylinositol 3-kinase Catalytic Subunit, Chain A, domain 1"/>
    <property type="match status" value="1"/>
</dbReference>
<evidence type="ECO:0000313" key="4">
    <source>
        <dbReference type="Proteomes" id="UP000030651"/>
    </source>
</evidence>
<dbReference type="Gene3D" id="1.20.225.20">
    <property type="entry name" value="Ub domain-containing protein, DC-UbP/UBTD2, N-terminal domain"/>
    <property type="match status" value="1"/>
</dbReference>
<dbReference type="EMBL" id="KI912109">
    <property type="protein sequence ID" value="ETS86851.1"/>
    <property type="molecule type" value="Genomic_DNA"/>
</dbReference>
<dbReference type="RefSeq" id="XP_007827451.1">
    <property type="nucleotide sequence ID" value="XM_007829260.1"/>
</dbReference>
<feature type="compositionally biased region" description="Polar residues" evidence="1">
    <location>
        <begin position="21"/>
        <end position="31"/>
    </location>
</feature>
<evidence type="ECO:0000313" key="3">
    <source>
        <dbReference type="EMBL" id="ETS86851.1"/>
    </source>
</evidence>
<evidence type="ECO:0000256" key="1">
    <source>
        <dbReference type="SAM" id="MobiDB-lite"/>
    </source>
</evidence>
<feature type="region of interest" description="Disordered" evidence="1">
    <location>
        <begin position="1"/>
        <end position="73"/>
    </location>
</feature>
<feature type="region of interest" description="Disordered" evidence="1">
    <location>
        <begin position="203"/>
        <end position="234"/>
    </location>
</feature>
<dbReference type="HOGENOM" id="CLU_054816_2_0_1"/>
<dbReference type="PROSITE" id="PS50053">
    <property type="entry name" value="UBIQUITIN_2"/>
    <property type="match status" value="1"/>
</dbReference>
<dbReference type="STRING" id="1229662.W3XNL6"/>
<dbReference type="InterPro" id="IPR000626">
    <property type="entry name" value="Ubiquitin-like_dom"/>
</dbReference>
<protein>
    <recommendedName>
        <fullName evidence="2">Ubiquitin-like domain-containing protein</fullName>
    </recommendedName>
</protein>
<dbReference type="InterPro" id="IPR029071">
    <property type="entry name" value="Ubiquitin-like_domsf"/>
</dbReference>
<accession>W3XNL6</accession>
<dbReference type="InterPro" id="IPR038169">
    <property type="entry name" value="DC-UbP/UBTD2_N_sf"/>
</dbReference>
<dbReference type="OMA" id="GCMGRYL"/>
<dbReference type="InParanoid" id="W3XNL6"/>
<dbReference type="KEGG" id="pfy:PFICI_00679"/>
<dbReference type="eggNOG" id="KOG0013">
    <property type="taxonomic scope" value="Eukaryota"/>
</dbReference>
<dbReference type="OrthoDB" id="1640476at2759"/>